<reference evidence="1 2" key="1">
    <citation type="journal article" date="2022" name="Allergy">
        <title>Genome assembly and annotation of Periplaneta americana reveal a comprehensive cockroach allergen profile.</title>
        <authorList>
            <person name="Wang L."/>
            <person name="Xiong Q."/>
            <person name="Saelim N."/>
            <person name="Wang L."/>
            <person name="Nong W."/>
            <person name="Wan A.T."/>
            <person name="Shi M."/>
            <person name="Liu X."/>
            <person name="Cao Q."/>
            <person name="Hui J.H.L."/>
            <person name="Sookrung N."/>
            <person name="Leung T.F."/>
            <person name="Tungtrongchitr A."/>
            <person name="Tsui S.K.W."/>
        </authorList>
    </citation>
    <scope>NUCLEOTIDE SEQUENCE [LARGE SCALE GENOMIC DNA]</scope>
    <source>
        <strain evidence="1">PWHHKU_190912</strain>
    </source>
</reference>
<gene>
    <name evidence="1" type="ORF">ANN_14064</name>
</gene>
<organism evidence="1 2">
    <name type="scientific">Periplaneta americana</name>
    <name type="common">American cockroach</name>
    <name type="synonym">Blatta americana</name>
    <dbReference type="NCBI Taxonomy" id="6978"/>
    <lineage>
        <taxon>Eukaryota</taxon>
        <taxon>Metazoa</taxon>
        <taxon>Ecdysozoa</taxon>
        <taxon>Arthropoda</taxon>
        <taxon>Hexapoda</taxon>
        <taxon>Insecta</taxon>
        <taxon>Pterygota</taxon>
        <taxon>Neoptera</taxon>
        <taxon>Polyneoptera</taxon>
        <taxon>Dictyoptera</taxon>
        <taxon>Blattodea</taxon>
        <taxon>Blattoidea</taxon>
        <taxon>Blattidae</taxon>
        <taxon>Blattinae</taxon>
        <taxon>Periplaneta</taxon>
    </lineage>
</organism>
<keyword evidence="2" id="KW-1185">Reference proteome</keyword>
<accession>A0ABQ8SWP6</accession>
<sequence>MSPAMASWSKASCLGLALRNARWFESSWEKKFSHEISASVWDWCPPSIVMHLGSYDSRDTISRPAGGGQGRRWFGAANEVARASASWGMCCGVERRGETATAAGRGHNAPVPEGRNPENSRGAIFWTSVEISSIVLSGNYDLVIKEETQVNWSSCYSRWTASQPVLCSSEASFETGVRLECVRSCVSVRSPEFECSAPQLGDLSSKFSGLSLKVWGSRYCELE</sequence>
<name>A0ABQ8SWP6_PERAM</name>
<comment type="caution">
    <text evidence="1">The sequence shown here is derived from an EMBL/GenBank/DDBJ whole genome shotgun (WGS) entry which is preliminary data.</text>
</comment>
<evidence type="ECO:0000313" key="2">
    <source>
        <dbReference type="Proteomes" id="UP001148838"/>
    </source>
</evidence>
<dbReference type="Proteomes" id="UP001148838">
    <property type="component" value="Unassembled WGS sequence"/>
</dbReference>
<proteinExistence type="predicted"/>
<dbReference type="EMBL" id="JAJSOF020000019">
    <property type="protein sequence ID" value="KAJ4438125.1"/>
    <property type="molecule type" value="Genomic_DNA"/>
</dbReference>
<evidence type="ECO:0000313" key="1">
    <source>
        <dbReference type="EMBL" id="KAJ4438125.1"/>
    </source>
</evidence>
<protein>
    <submittedName>
        <fullName evidence="1">Uncharacterized protein</fullName>
    </submittedName>
</protein>